<name>A0A7C1JT31_9CHLR</name>
<proteinExistence type="predicted"/>
<protein>
    <submittedName>
        <fullName evidence="2">Uncharacterized protein</fullName>
    </submittedName>
</protein>
<feature type="chain" id="PRO_5027915992" evidence="1">
    <location>
        <begin position="27"/>
        <end position="250"/>
    </location>
</feature>
<evidence type="ECO:0000256" key="1">
    <source>
        <dbReference type="SAM" id="SignalP"/>
    </source>
</evidence>
<feature type="signal peptide" evidence="1">
    <location>
        <begin position="1"/>
        <end position="26"/>
    </location>
</feature>
<evidence type="ECO:0000313" key="2">
    <source>
        <dbReference type="EMBL" id="HDX33905.1"/>
    </source>
</evidence>
<keyword evidence="1" id="KW-0732">Signal</keyword>
<organism evidence="2">
    <name type="scientific">Caldilinea aerophila</name>
    <dbReference type="NCBI Taxonomy" id="133453"/>
    <lineage>
        <taxon>Bacteria</taxon>
        <taxon>Bacillati</taxon>
        <taxon>Chloroflexota</taxon>
        <taxon>Caldilineae</taxon>
        <taxon>Caldilineales</taxon>
        <taxon>Caldilineaceae</taxon>
        <taxon>Caldilinea</taxon>
    </lineage>
</organism>
<comment type="caution">
    <text evidence="2">The sequence shown here is derived from an EMBL/GenBank/DDBJ whole genome shotgun (WGS) entry which is preliminary data.</text>
</comment>
<reference evidence="2" key="1">
    <citation type="journal article" date="2020" name="mSystems">
        <title>Genome- and Community-Level Interaction Insights into Carbon Utilization and Element Cycling Functions of Hydrothermarchaeota in Hydrothermal Sediment.</title>
        <authorList>
            <person name="Zhou Z."/>
            <person name="Liu Y."/>
            <person name="Xu W."/>
            <person name="Pan J."/>
            <person name="Luo Z.H."/>
            <person name="Li M."/>
        </authorList>
    </citation>
    <scope>NUCLEOTIDE SEQUENCE [LARGE SCALE GENOMIC DNA]</scope>
    <source>
        <strain evidence="2">SpSt-289</strain>
    </source>
</reference>
<dbReference type="AlphaFoldDB" id="A0A7C1JT31"/>
<gene>
    <name evidence="2" type="ORF">ENQ20_20840</name>
</gene>
<dbReference type="EMBL" id="DSMG01000210">
    <property type="protein sequence ID" value="HDX33905.1"/>
    <property type="molecule type" value="Genomic_DNA"/>
</dbReference>
<accession>A0A7C1JT31</accession>
<sequence>MPFGTQCTFSKTLLLLLSMLTAGVVAACATAEVNRPTVLLQAQATLTPTPTIICDPSESRIVCEDRLSSQKITPLPPPQLSAEFLTAEAEYQQNLLKWTPTPEPPTPTPIYFPYLLTPHPQEDLLIFRGRSAYQEHPRFEVTFDSKLWRLEDSEEGPVLIHNTIEGCRVVLMAIGRGMIEMPTILQKELAGYPVEVREFRQSGFISYGFSIDEGYYPFLLSFMPGANESAARECQVAGEAVLDTFRLAPE</sequence>